<keyword evidence="4" id="KW-1185">Reference proteome</keyword>
<organism evidence="3 4">
    <name type="scientific">Aspergillus mulundensis</name>
    <dbReference type="NCBI Taxonomy" id="1810919"/>
    <lineage>
        <taxon>Eukaryota</taxon>
        <taxon>Fungi</taxon>
        <taxon>Dikarya</taxon>
        <taxon>Ascomycota</taxon>
        <taxon>Pezizomycotina</taxon>
        <taxon>Eurotiomycetes</taxon>
        <taxon>Eurotiomycetidae</taxon>
        <taxon>Eurotiales</taxon>
        <taxon>Aspergillaceae</taxon>
        <taxon>Aspergillus</taxon>
        <taxon>Aspergillus subgen. Nidulantes</taxon>
    </lineage>
</organism>
<evidence type="ECO:0000313" key="4">
    <source>
        <dbReference type="Proteomes" id="UP000256690"/>
    </source>
</evidence>
<comment type="caution">
    <text evidence="3">The sequence shown here is derived from an EMBL/GenBank/DDBJ whole genome shotgun (WGS) entry which is preliminary data.</text>
</comment>
<dbReference type="SUPFAM" id="SSF53474">
    <property type="entry name" value="alpha/beta-Hydrolases"/>
    <property type="match status" value="1"/>
</dbReference>
<dbReference type="STRING" id="1810919.A0A3D8SCT4"/>
<dbReference type="GeneID" id="38114805"/>
<sequence>MSPTIPRPPLDPELDYAQSRFPKVPLRGNLDLRRKAAALTWASISVGKEETIAHSEIDIPGPTGPLRASILRSTKPEHRDLPAEKRLGIVHFHGGGHVTADRFVGLNTLFDIIETLGAVVVSAEYRLAPEHPQPAQVEDSYAALVWAHSHARELGFNPEKLVTCGGSAGGNLTAGVSLLARDRRGPKLLGQMLFYPWVSDETASFSIEQYGDVAPWTKDDNAHGLDLALGVGRSGGSIYTLPARAAETEGGLRGLPRTYIDVGEADIFRDQDVRFAGALWRDGVAAEFHVWPGAWHAFDTFAPGAGVSKRAFRARLEWLEGLVGSAE</sequence>
<evidence type="ECO:0000259" key="2">
    <source>
        <dbReference type="Pfam" id="PF07859"/>
    </source>
</evidence>
<dbReference type="GO" id="GO:0016787">
    <property type="term" value="F:hydrolase activity"/>
    <property type="evidence" value="ECO:0007669"/>
    <property type="project" value="UniProtKB-KW"/>
</dbReference>
<dbReference type="Proteomes" id="UP000256690">
    <property type="component" value="Unassembled WGS sequence"/>
</dbReference>
<accession>A0A3D8SCT4</accession>
<name>A0A3D8SCT4_9EURO</name>
<keyword evidence="1" id="KW-0378">Hydrolase</keyword>
<evidence type="ECO:0000313" key="3">
    <source>
        <dbReference type="EMBL" id="RDW84109.1"/>
    </source>
</evidence>
<dbReference type="Gene3D" id="3.40.50.1820">
    <property type="entry name" value="alpha/beta hydrolase"/>
    <property type="match status" value="1"/>
</dbReference>
<dbReference type="InterPro" id="IPR013094">
    <property type="entry name" value="AB_hydrolase_3"/>
</dbReference>
<protein>
    <recommendedName>
        <fullName evidence="2">Alpha/beta hydrolase fold-3 domain-containing protein</fullName>
    </recommendedName>
</protein>
<dbReference type="Pfam" id="PF07859">
    <property type="entry name" value="Abhydrolase_3"/>
    <property type="match status" value="1"/>
</dbReference>
<feature type="domain" description="Alpha/beta hydrolase fold-3" evidence="2">
    <location>
        <begin position="89"/>
        <end position="298"/>
    </location>
</feature>
<proteinExistence type="predicted"/>
<evidence type="ECO:0000256" key="1">
    <source>
        <dbReference type="ARBA" id="ARBA00022801"/>
    </source>
</evidence>
<dbReference type="PANTHER" id="PTHR48081:SF8">
    <property type="entry name" value="ALPHA_BETA HYDROLASE FOLD-3 DOMAIN-CONTAINING PROTEIN-RELATED"/>
    <property type="match status" value="1"/>
</dbReference>
<reference evidence="3 4" key="1">
    <citation type="journal article" date="2018" name="IMA Fungus">
        <title>IMA Genome-F 9: Draft genome sequence of Annulohypoxylon stygium, Aspergillus mulundensis, Berkeleyomyces basicola (syn. Thielaviopsis basicola), Ceratocystis smalleyi, two Cercospora beticola strains, Coleophoma cylindrospora, Fusarium fracticaudum, Phialophora cf. hyalina, and Morchella septimelata.</title>
        <authorList>
            <person name="Wingfield B.D."/>
            <person name="Bills G.F."/>
            <person name="Dong Y."/>
            <person name="Huang W."/>
            <person name="Nel W.J."/>
            <person name="Swalarsk-Parry B.S."/>
            <person name="Vaghefi N."/>
            <person name="Wilken P.M."/>
            <person name="An Z."/>
            <person name="de Beer Z.W."/>
            <person name="De Vos L."/>
            <person name="Chen L."/>
            <person name="Duong T.A."/>
            <person name="Gao Y."/>
            <person name="Hammerbacher A."/>
            <person name="Kikkert J.R."/>
            <person name="Li Y."/>
            <person name="Li H."/>
            <person name="Li K."/>
            <person name="Li Q."/>
            <person name="Liu X."/>
            <person name="Ma X."/>
            <person name="Naidoo K."/>
            <person name="Pethybridge S.J."/>
            <person name="Sun J."/>
            <person name="Steenkamp E.T."/>
            <person name="van der Nest M.A."/>
            <person name="van Wyk S."/>
            <person name="Wingfield M.J."/>
            <person name="Xiong C."/>
            <person name="Yue Q."/>
            <person name="Zhang X."/>
        </authorList>
    </citation>
    <scope>NUCLEOTIDE SEQUENCE [LARGE SCALE GENOMIC DNA]</scope>
    <source>
        <strain evidence="3 4">DSM 5745</strain>
    </source>
</reference>
<dbReference type="OrthoDB" id="433474at2759"/>
<gene>
    <name evidence="3" type="ORF">DSM5745_04435</name>
</gene>
<dbReference type="AlphaFoldDB" id="A0A3D8SCT4"/>
<dbReference type="InterPro" id="IPR050300">
    <property type="entry name" value="GDXG_lipolytic_enzyme"/>
</dbReference>
<dbReference type="EMBL" id="PVWQ01000004">
    <property type="protein sequence ID" value="RDW84109.1"/>
    <property type="molecule type" value="Genomic_DNA"/>
</dbReference>
<dbReference type="InterPro" id="IPR029058">
    <property type="entry name" value="AB_hydrolase_fold"/>
</dbReference>
<dbReference type="PANTHER" id="PTHR48081">
    <property type="entry name" value="AB HYDROLASE SUPERFAMILY PROTEIN C4A8.06C"/>
    <property type="match status" value="1"/>
</dbReference>
<dbReference type="RefSeq" id="XP_026605447.1">
    <property type="nucleotide sequence ID" value="XM_026746451.1"/>
</dbReference>